<dbReference type="EMBL" id="AP024525">
    <property type="protein sequence ID" value="BCT75418.1"/>
    <property type="molecule type" value="Genomic_DNA"/>
</dbReference>
<evidence type="ECO:0000256" key="2">
    <source>
        <dbReference type="ARBA" id="ARBA00001947"/>
    </source>
</evidence>
<dbReference type="NCBIfam" id="TIGR00218">
    <property type="entry name" value="manA"/>
    <property type="match status" value="1"/>
</dbReference>
<dbReference type="Pfam" id="PF20511">
    <property type="entry name" value="PMI_typeI_cat"/>
    <property type="match status" value="1"/>
</dbReference>
<keyword evidence="6" id="KW-0862">Zinc</keyword>
<name>A0ABM7PT44_SINCY</name>
<dbReference type="Gene3D" id="2.60.120.10">
    <property type="entry name" value="Jelly Rolls"/>
    <property type="match status" value="2"/>
</dbReference>
<keyword evidence="10" id="KW-1185">Reference proteome</keyword>
<dbReference type="PRINTS" id="PR00714">
    <property type="entry name" value="MAN6PISMRASE"/>
</dbReference>
<evidence type="ECO:0000256" key="6">
    <source>
        <dbReference type="ARBA" id="ARBA00022833"/>
    </source>
</evidence>
<dbReference type="PANTHER" id="PTHR10309:SF0">
    <property type="entry name" value="MANNOSE-6-PHOSPHATE ISOMERASE"/>
    <property type="match status" value="1"/>
</dbReference>
<dbReference type="GO" id="GO:0016853">
    <property type="term" value="F:isomerase activity"/>
    <property type="evidence" value="ECO:0007669"/>
    <property type="project" value="UniProtKB-KW"/>
</dbReference>
<keyword evidence="5" id="KW-0479">Metal-binding</keyword>
<dbReference type="RefSeq" id="WP_229232167.1">
    <property type="nucleotide sequence ID" value="NZ_AP024525.1"/>
</dbReference>
<organism evidence="9 10">
    <name type="scientific">Sinomonas cyclohexanicum</name>
    <name type="common">Corynebacterium cyclohexanicum</name>
    <dbReference type="NCBI Taxonomy" id="322009"/>
    <lineage>
        <taxon>Bacteria</taxon>
        <taxon>Bacillati</taxon>
        <taxon>Actinomycetota</taxon>
        <taxon>Actinomycetes</taxon>
        <taxon>Micrococcales</taxon>
        <taxon>Micrococcaceae</taxon>
        <taxon>Sinomonas</taxon>
    </lineage>
</organism>
<evidence type="ECO:0000256" key="7">
    <source>
        <dbReference type="ARBA" id="ARBA00023235"/>
    </source>
</evidence>
<dbReference type="PROSITE" id="PS00965">
    <property type="entry name" value="PMI_I_1"/>
    <property type="match status" value="1"/>
</dbReference>
<evidence type="ECO:0000256" key="4">
    <source>
        <dbReference type="ARBA" id="ARBA00011956"/>
    </source>
</evidence>
<protein>
    <recommendedName>
        <fullName evidence="4">mannose-6-phosphate isomerase</fullName>
        <ecNumber evidence="4">5.3.1.8</ecNumber>
    </recommendedName>
</protein>
<dbReference type="InterPro" id="IPR011051">
    <property type="entry name" value="RmlC_Cupin_sf"/>
</dbReference>
<evidence type="ECO:0000313" key="9">
    <source>
        <dbReference type="EMBL" id="BCT75418.1"/>
    </source>
</evidence>
<dbReference type="InterPro" id="IPR016305">
    <property type="entry name" value="Mannose-6-P_Isomerase"/>
</dbReference>
<reference evidence="9 10" key="1">
    <citation type="journal article" date="2021" name="J. Biosci. Bioeng.">
        <title>Identification and characterization of a chc gene cluster responsible for the aromatization pathway of cyclohexanecarboxylate degradation in Sinomonas cyclohexanicum ATCC 51369.</title>
        <authorList>
            <person name="Yamamoto T."/>
            <person name="Hasegawa Y."/>
            <person name="Lau P.C.K."/>
            <person name="Iwaki H."/>
        </authorList>
    </citation>
    <scope>NUCLEOTIDE SEQUENCE [LARGE SCALE GENOMIC DNA]</scope>
    <source>
        <strain evidence="9 10">ATCC 51369</strain>
    </source>
</reference>
<dbReference type="InterPro" id="IPR018050">
    <property type="entry name" value="Pmannose_isomerase-type1_CS"/>
</dbReference>
<feature type="domain" description="Phosphomannose isomerase type I catalytic" evidence="8">
    <location>
        <begin position="3"/>
        <end position="149"/>
    </location>
</feature>
<comment type="cofactor">
    <cofactor evidence="2">
        <name>Zn(2+)</name>
        <dbReference type="ChEBI" id="CHEBI:29105"/>
    </cofactor>
</comment>
<dbReference type="InterPro" id="IPR014710">
    <property type="entry name" value="RmlC-like_jellyroll"/>
</dbReference>
<comment type="similarity">
    <text evidence="3">Belongs to the mannose-6-phosphate isomerase type 1 family.</text>
</comment>
<dbReference type="InterPro" id="IPR046457">
    <property type="entry name" value="PMI_typeI_cat"/>
</dbReference>
<dbReference type="PANTHER" id="PTHR10309">
    <property type="entry name" value="MANNOSE-6-PHOSPHATE ISOMERASE"/>
    <property type="match status" value="1"/>
</dbReference>
<accession>A0ABM7PT44</accession>
<evidence type="ECO:0000256" key="3">
    <source>
        <dbReference type="ARBA" id="ARBA00010772"/>
    </source>
</evidence>
<dbReference type="EC" id="5.3.1.8" evidence="4"/>
<evidence type="ECO:0000259" key="8">
    <source>
        <dbReference type="Pfam" id="PF20511"/>
    </source>
</evidence>
<keyword evidence="7 9" id="KW-0413">Isomerase</keyword>
<evidence type="ECO:0000313" key="10">
    <source>
        <dbReference type="Proteomes" id="UP001319861"/>
    </source>
</evidence>
<gene>
    <name evidence="9" type="ORF">SCMU_12600</name>
</gene>
<evidence type="ECO:0000256" key="5">
    <source>
        <dbReference type="ARBA" id="ARBA00022723"/>
    </source>
</evidence>
<dbReference type="SUPFAM" id="SSF51182">
    <property type="entry name" value="RmlC-like cupins"/>
    <property type="match status" value="1"/>
</dbReference>
<dbReference type="PIRSF" id="PIRSF001480">
    <property type="entry name" value="Mannose-6-phosphate_isomerase"/>
    <property type="match status" value="1"/>
</dbReference>
<proteinExistence type="inferred from homology"/>
<dbReference type="InterPro" id="IPR001250">
    <property type="entry name" value="Man6P_Isoase-1"/>
</dbReference>
<dbReference type="CDD" id="cd07011">
    <property type="entry name" value="cupin_PMI_type_I_N"/>
    <property type="match status" value="1"/>
</dbReference>
<evidence type="ECO:0000256" key="1">
    <source>
        <dbReference type="ARBA" id="ARBA00000757"/>
    </source>
</evidence>
<comment type="catalytic activity">
    <reaction evidence="1">
        <text>D-mannose 6-phosphate = D-fructose 6-phosphate</text>
        <dbReference type="Rhea" id="RHEA:12356"/>
        <dbReference type="ChEBI" id="CHEBI:58735"/>
        <dbReference type="ChEBI" id="CHEBI:61527"/>
        <dbReference type="EC" id="5.3.1.8"/>
    </reaction>
</comment>
<dbReference type="Proteomes" id="UP001319861">
    <property type="component" value="Chromosome"/>
</dbReference>
<sequence length="427" mass="44035">MYLLTNTLRDYAWGSTSAIAELLGREPTGRPEAELWIGAHPDAPSLPADGPDGETLASLIASDPVAALGAESVAAFGPRLPYLLKVLAAESPLSLQVHPRLEAAKAGFAAEEAAGVARTAPHRNYKDDNHKPEMILALTPFEALSGFRPPSESAALFERLTALLAGSDAAEVTEQVAELLRGPDEPESLRTAFARLINGGADVREAVDSSAAAVRAAARSIGTDSAGSAADRALATVADLADAYPSDPGVLLSLMLNRVSLAPGEAMYLPAGNVHAYLSGLGIEVMAASDNVLRGGLTPKHVDIPELIRTVVFDAPGVPLLAPHESALGQQLYRPPFTEFQLQRIELGPADGAGLREPVPVAQAGAAVVLVVRGSLTLDTPKGDLVLARGESAFIPDAEAPALAHVGPEGVLAFAVTTGLGPESGLA</sequence>
<dbReference type="Gene3D" id="1.10.441.10">
    <property type="entry name" value="Phosphomannose Isomerase, domain 2"/>
    <property type="match status" value="1"/>
</dbReference>